<feature type="transmembrane region" description="Helical" evidence="6">
    <location>
        <begin position="237"/>
        <end position="262"/>
    </location>
</feature>
<dbReference type="RefSeq" id="WP_074475151.1">
    <property type="nucleotide sequence ID" value="NZ_FMCT01000006.1"/>
</dbReference>
<gene>
    <name evidence="8" type="ORF">GA0070563_106208</name>
    <name evidence="7" type="ORF">HXZ27_03355</name>
</gene>
<keyword evidence="6" id="KW-0472">Membrane</keyword>
<keyword evidence="4" id="KW-0813">Transport</keyword>
<dbReference type="GO" id="GO:0005886">
    <property type="term" value="C:plasma membrane"/>
    <property type="evidence" value="ECO:0007669"/>
    <property type="project" value="TreeGrafter"/>
</dbReference>
<protein>
    <recommendedName>
        <fullName evidence="3">Probable multidrug resistance protein NorM</fullName>
    </recommendedName>
    <alternativeName>
        <fullName evidence="5">Multidrug-efflux transporter</fullName>
    </alternativeName>
</protein>
<feature type="transmembrane region" description="Helical" evidence="6">
    <location>
        <begin position="21"/>
        <end position="45"/>
    </location>
</feature>
<reference evidence="7 10" key="3">
    <citation type="submission" date="2020-07" db="EMBL/GenBank/DDBJ databases">
        <title>A bifunctional nitrone conjugated secondary metabolite targeting the ribosome.</title>
        <authorList>
            <person name="Limbrick E.M."/>
            <person name="Graf M."/>
            <person name="Derewacz D.K."/>
            <person name="Nguyen F."/>
            <person name="Spraggins J.M."/>
            <person name="Wieland M."/>
            <person name="Ynigez-Gutierrez A.E."/>
            <person name="Reisman B.J."/>
            <person name="Zinshteyn B."/>
            <person name="McCulloch K."/>
            <person name="Iverson T.M."/>
            <person name="Green R."/>
            <person name="Wilson D.N."/>
            <person name="Bachmann B.O."/>
        </authorList>
    </citation>
    <scope>NUCLEOTIDE SEQUENCE [LARGE SCALE GENOMIC DNA]</scope>
    <source>
        <strain evidence="10">aurantiaca</strain>
        <strain evidence="7">Aurantiaca</strain>
    </source>
</reference>
<comment type="similarity">
    <text evidence="2">Belongs to the multi antimicrobial extrusion (MATE) (TC 2.A.66.1) family.</text>
</comment>
<dbReference type="AlphaFoldDB" id="A0A1C4YKB1"/>
<comment type="function">
    <text evidence="1">Multidrug efflux pump.</text>
</comment>
<keyword evidence="6" id="KW-1133">Transmembrane helix</keyword>
<dbReference type="InterPro" id="IPR050222">
    <property type="entry name" value="MATE_MdtK"/>
</dbReference>
<evidence type="ECO:0000256" key="6">
    <source>
        <dbReference type="SAM" id="Phobius"/>
    </source>
</evidence>
<dbReference type="EMBL" id="FMCT01000006">
    <property type="protein sequence ID" value="SCF21173.1"/>
    <property type="molecule type" value="Genomic_DNA"/>
</dbReference>
<dbReference type="GO" id="GO:0015297">
    <property type="term" value="F:antiporter activity"/>
    <property type="evidence" value="ECO:0007669"/>
    <property type="project" value="InterPro"/>
</dbReference>
<feature type="transmembrane region" description="Helical" evidence="6">
    <location>
        <begin position="57"/>
        <end position="80"/>
    </location>
</feature>
<evidence type="ECO:0000256" key="3">
    <source>
        <dbReference type="ARBA" id="ARBA00020268"/>
    </source>
</evidence>
<feature type="transmembrane region" description="Helical" evidence="6">
    <location>
        <begin position="92"/>
        <end position="118"/>
    </location>
</feature>
<dbReference type="KEGG" id="mcab:HXZ27_03355"/>
<dbReference type="PANTHER" id="PTHR43298">
    <property type="entry name" value="MULTIDRUG RESISTANCE PROTEIN NORM-RELATED"/>
    <property type="match status" value="1"/>
</dbReference>
<keyword evidence="6" id="KW-0812">Transmembrane</keyword>
<dbReference type="PANTHER" id="PTHR43298:SF2">
    <property type="entry name" value="FMN_FAD EXPORTER YEEO-RELATED"/>
    <property type="match status" value="1"/>
</dbReference>
<evidence type="ECO:0000313" key="8">
    <source>
        <dbReference type="EMBL" id="SCF21173.1"/>
    </source>
</evidence>
<evidence type="ECO:0000256" key="1">
    <source>
        <dbReference type="ARBA" id="ARBA00003408"/>
    </source>
</evidence>
<reference evidence="9" key="1">
    <citation type="submission" date="2016-06" db="EMBL/GenBank/DDBJ databases">
        <authorList>
            <person name="Varghese N."/>
            <person name="Submissions Spin"/>
        </authorList>
    </citation>
    <scope>NUCLEOTIDE SEQUENCE [LARGE SCALE GENOMIC DNA]</scope>
    <source>
        <strain evidence="9">DSM 43168</strain>
    </source>
</reference>
<sequence>MADRSGSVAADRSGTRRAIAGLALPMTIADVVLFVEIIGVVALLGRVSNEALYIRSLTMPILLLFVAMSTAFAITYQVMASISRGRERPEDLVPTAVALLRVFVVTGVVLCLVLYLGGPALGALLDVPAAERAEFVRFLRWTSLASLTVVLPALCSAALRGFGHARAAAVVTLTSAAVEFALVGLLGFGAGLGLFSVPIATAVASAAAAVPGMWFMRRHRLWGRLTGVPVRGEVAGFLRGVGLPVALSYVLISLFNVGMLWVLTPFGPDTISGYAAASTLQALIIIPGIQLGGATAIVINQRRGAGSVDGAGEILRAGLELTFVFYAVVAAVIWLLRDTVGRIVSDDPRVVAAVGLYIGVVALTYLAQGPVLASLTFLEHIGNGTLALLLNVIYFAEIVVVGGVLARALDDPTALYATAAVGNVVGLVVVVIAVRRVRRMRPVAMVEAPLAGGTR</sequence>
<feature type="transmembrane region" description="Helical" evidence="6">
    <location>
        <begin position="194"/>
        <end position="216"/>
    </location>
</feature>
<evidence type="ECO:0000313" key="7">
    <source>
        <dbReference type="EMBL" id="QLD23382.1"/>
    </source>
</evidence>
<evidence type="ECO:0000256" key="5">
    <source>
        <dbReference type="ARBA" id="ARBA00031636"/>
    </source>
</evidence>
<name>A0A1C4YKB1_9ACTN</name>
<feature type="transmembrane region" description="Helical" evidence="6">
    <location>
        <begin position="274"/>
        <end position="299"/>
    </location>
</feature>
<organism evidence="8 9">
    <name type="scientific">Micromonospora carbonacea</name>
    <dbReference type="NCBI Taxonomy" id="47853"/>
    <lineage>
        <taxon>Bacteria</taxon>
        <taxon>Bacillati</taxon>
        <taxon>Actinomycetota</taxon>
        <taxon>Actinomycetes</taxon>
        <taxon>Micromonosporales</taxon>
        <taxon>Micromonosporaceae</taxon>
        <taxon>Micromonospora</taxon>
    </lineage>
</organism>
<evidence type="ECO:0000256" key="2">
    <source>
        <dbReference type="ARBA" id="ARBA00010199"/>
    </source>
</evidence>
<evidence type="ECO:0000313" key="9">
    <source>
        <dbReference type="Proteomes" id="UP000183585"/>
    </source>
</evidence>
<dbReference type="Proteomes" id="UP000509335">
    <property type="component" value="Chromosome"/>
</dbReference>
<accession>A0A1C4YKB1</accession>
<dbReference type="GO" id="GO:0042910">
    <property type="term" value="F:xenobiotic transmembrane transporter activity"/>
    <property type="evidence" value="ECO:0007669"/>
    <property type="project" value="InterPro"/>
</dbReference>
<feature type="transmembrane region" description="Helical" evidence="6">
    <location>
        <begin position="138"/>
        <end position="155"/>
    </location>
</feature>
<keyword evidence="9" id="KW-1185">Reference proteome</keyword>
<dbReference type="InterPro" id="IPR002528">
    <property type="entry name" value="MATE_fam"/>
</dbReference>
<evidence type="ECO:0000313" key="10">
    <source>
        <dbReference type="Proteomes" id="UP000509335"/>
    </source>
</evidence>
<proteinExistence type="inferred from homology"/>
<dbReference type="Proteomes" id="UP000183585">
    <property type="component" value="Unassembled WGS sequence"/>
</dbReference>
<feature type="transmembrane region" description="Helical" evidence="6">
    <location>
        <begin position="356"/>
        <end position="378"/>
    </location>
</feature>
<feature type="transmembrane region" description="Helical" evidence="6">
    <location>
        <begin position="414"/>
        <end position="434"/>
    </location>
</feature>
<dbReference type="GeneID" id="301309699"/>
<evidence type="ECO:0000256" key="4">
    <source>
        <dbReference type="ARBA" id="ARBA00022448"/>
    </source>
</evidence>
<feature type="transmembrane region" description="Helical" evidence="6">
    <location>
        <begin position="385"/>
        <end position="408"/>
    </location>
</feature>
<dbReference type="Pfam" id="PF01554">
    <property type="entry name" value="MatE"/>
    <property type="match status" value="2"/>
</dbReference>
<reference evidence="8" key="2">
    <citation type="submission" date="2016-06" db="EMBL/GenBank/DDBJ databases">
        <authorList>
            <person name="Kjaerup R.B."/>
            <person name="Dalgaard T.S."/>
            <person name="Juul-Madsen H.R."/>
        </authorList>
    </citation>
    <scope>NUCLEOTIDE SEQUENCE [LARGE SCALE GENOMIC DNA]</scope>
    <source>
        <strain evidence="8">DSM 43168</strain>
    </source>
</reference>
<dbReference type="EMBL" id="CP058322">
    <property type="protein sequence ID" value="QLD23382.1"/>
    <property type="molecule type" value="Genomic_DNA"/>
</dbReference>
<feature type="transmembrane region" description="Helical" evidence="6">
    <location>
        <begin position="319"/>
        <end position="336"/>
    </location>
</feature>
<feature type="transmembrane region" description="Helical" evidence="6">
    <location>
        <begin position="167"/>
        <end position="188"/>
    </location>
</feature>